<protein>
    <submittedName>
        <fullName evidence="7">Hrp65 protein-like isoform X1</fullName>
    </submittedName>
</protein>
<proteinExistence type="predicted"/>
<dbReference type="RefSeq" id="XP_018327581.1">
    <property type="nucleotide sequence ID" value="XM_018472079.2"/>
</dbReference>
<dbReference type="Gene3D" id="3.30.70.330">
    <property type="match status" value="2"/>
</dbReference>
<evidence type="ECO:0000256" key="1">
    <source>
        <dbReference type="ARBA" id="ARBA00022737"/>
    </source>
</evidence>
<evidence type="ECO:0000256" key="4">
    <source>
        <dbReference type="SAM" id="MobiDB-lite"/>
    </source>
</evidence>
<gene>
    <name evidence="7" type="primary">LOC108738593</name>
</gene>
<dbReference type="AlphaFoldDB" id="A0A1W4WUK4"/>
<keyword evidence="1" id="KW-0677">Repeat</keyword>
<dbReference type="Gene3D" id="6.10.250.1170">
    <property type="match status" value="1"/>
</dbReference>
<dbReference type="Pfam" id="PF08075">
    <property type="entry name" value="NOPS"/>
    <property type="match status" value="1"/>
</dbReference>
<evidence type="ECO:0000256" key="3">
    <source>
        <dbReference type="PROSITE-ProRule" id="PRU00176"/>
    </source>
</evidence>
<feature type="region of interest" description="Disordered" evidence="4">
    <location>
        <begin position="26"/>
        <end position="66"/>
    </location>
</feature>
<sequence length="451" mass="52940">MSHNINVDSDSCTDISRSAVNPICKVEENDRLHNNDRRPSNRHSRNRSSNKYAGGKPKGPQMNQGIKEDSYINDKLNSINQSTDLPPLCLVEQKFSGRSRLFIGNLPSDVTEEEITSLFAKYGETQEVYVNPAKTFAFIKLDYYANAFRAKTELFGYNLRGRHLIIRFTHPAAIYVKNLSPNVTNELLYLAFSVFGDIENCYIIVDEKGKSKGEAVIEFVKKGSATIAAKRCSEGCFILTASLRPVIVEKFEPWFDINGYPEILAKRNEDYYREREMTPRFANPGTFEYDYAKRWKDLHEKYKLKMTSLKSELFYEEQKLEADMIAAQYDHETDRLKKMLQLREMDRERIKQEWELRQRQIEDRCLRERQSYCTSNSISQDENNLYLQASQLNNLLEREEQLQEQWQMNHFTSSSSYEQRSDYMKREANDSECWVNLGENYNPRGHKRLRH</sequence>
<dbReference type="FunFam" id="3.30.70.330:FF:000043">
    <property type="entry name" value="paraspeckle component 1 isoform X1"/>
    <property type="match status" value="1"/>
</dbReference>
<feature type="domain" description="RRM" evidence="5">
    <location>
        <begin position="99"/>
        <end position="171"/>
    </location>
</feature>
<organism evidence="6 7">
    <name type="scientific">Agrilus planipennis</name>
    <name type="common">Emerald ash borer</name>
    <name type="synonym">Agrilus marcopoli</name>
    <dbReference type="NCBI Taxonomy" id="224129"/>
    <lineage>
        <taxon>Eukaryota</taxon>
        <taxon>Metazoa</taxon>
        <taxon>Ecdysozoa</taxon>
        <taxon>Arthropoda</taxon>
        <taxon>Hexapoda</taxon>
        <taxon>Insecta</taxon>
        <taxon>Pterygota</taxon>
        <taxon>Neoptera</taxon>
        <taxon>Endopterygota</taxon>
        <taxon>Coleoptera</taxon>
        <taxon>Polyphaga</taxon>
        <taxon>Elateriformia</taxon>
        <taxon>Buprestoidea</taxon>
        <taxon>Buprestidae</taxon>
        <taxon>Agrilinae</taxon>
        <taxon>Agrilus</taxon>
    </lineage>
</organism>
<dbReference type="InterPro" id="IPR012975">
    <property type="entry name" value="NOPS"/>
</dbReference>
<dbReference type="InterPro" id="IPR012677">
    <property type="entry name" value="Nucleotide-bd_a/b_plait_sf"/>
</dbReference>
<accession>A0A1W4WUK4</accession>
<reference evidence="7" key="1">
    <citation type="submission" date="2025-08" db="UniProtKB">
        <authorList>
            <consortium name="RefSeq"/>
        </authorList>
    </citation>
    <scope>IDENTIFICATION</scope>
    <source>
        <tissue evidence="7">Entire body</tissue>
    </source>
</reference>
<dbReference type="PROSITE" id="PS50102">
    <property type="entry name" value="RRM"/>
    <property type="match status" value="2"/>
</dbReference>
<dbReference type="Pfam" id="PF00076">
    <property type="entry name" value="RRM_1"/>
    <property type="match status" value="2"/>
</dbReference>
<dbReference type="InterPro" id="IPR035979">
    <property type="entry name" value="RBD_domain_sf"/>
</dbReference>
<dbReference type="GO" id="GO:0003723">
    <property type="term" value="F:RNA binding"/>
    <property type="evidence" value="ECO:0007669"/>
    <property type="project" value="UniProtKB-UniRule"/>
</dbReference>
<dbReference type="InterPro" id="IPR000504">
    <property type="entry name" value="RRM_dom"/>
</dbReference>
<evidence type="ECO:0000259" key="5">
    <source>
        <dbReference type="PROSITE" id="PS50102"/>
    </source>
</evidence>
<dbReference type="GeneID" id="108738593"/>
<feature type="domain" description="RRM" evidence="5">
    <location>
        <begin position="172"/>
        <end position="253"/>
    </location>
</feature>
<dbReference type="InParanoid" id="A0A1W4WUK4"/>
<evidence type="ECO:0000313" key="7">
    <source>
        <dbReference type="RefSeq" id="XP_018327581.1"/>
    </source>
</evidence>
<dbReference type="PANTHER" id="PTHR23189">
    <property type="entry name" value="RNA RECOGNITION MOTIF-CONTAINING"/>
    <property type="match status" value="1"/>
</dbReference>
<keyword evidence="2 3" id="KW-0694">RNA-binding</keyword>
<feature type="compositionally biased region" description="Basic and acidic residues" evidence="4">
    <location>
        <begin position="26"/>
        <end position="39"/>
    </location>
</feature>
<dbReference type="SMART" id="SM00360">
    <property type="entry name" value="RRM"/>
    <property type="match status" value="2"/>
</dbReference>
<dbReference type="KEGG" id="apln:108738593"/>
<evidence type="ECO:0000313" key="6">
    <source>
        <dbReference type="Proteomes" id="UP000192223"/>
    </source>
</evidence>
<evidence type="ECO:0000256" key="2">
    <source>
        <dbReference type="ARBA" id="ARBA00022884"/>
    </source>
</evidence>
<dbReference type="STRING" id="224129.A0A1W4WUK4"/>
<dbReference type="SUPFAM" id="SSF54928">
    <property type="entry name" value="RNA-binding domain, RBD"/>
    <property type="match status" value="1"/>
</dbReference>
<dbReference type="Proteomes" id="UP000192223">
    <property type="component" value="Unplaced"/>
</dbReference>
<dbReference type="OrthoDB" id="10067824at2759"/>
<keyword evidence="6" id="KW-1185">Reference proteome</keyword>
<name>A0A1W4WUK4_AGRPL</name>